<organism evidence="1 2">
    <name type="scientific">Marasmius crinis-equi</name>
    <dbReference type="NCBI Taxonomy" id="585013"/>
    <lineage>
        <taxon>Eukaryota</taxon>
        <taxon>Fungi</taxon>
        <taxon>Dikarya</taxon>
        <taxon>Basidiomycota</taxon>
        <taxon>Agaricomycotina</taxon>
        <taxon>Agaricomycetes</taxon>
        <taxon>Agaricomycetidae</taxon>
        <taxon>Agaricales</taxon>
        <taxon>Marasmiineae</taxon>
        <taxon>Marasmiaceae</taxon>
        <taxon>Marasmius</taxon>
    </lineage>
</organism>
<sequence length="506" mass="57129">MDRYWRKVGLADSKLWIKVHIDTDKMSHFSNSKVTTTIGDILRYSNDRPLHVTMVVQNMDSLPPWLPDLCDTIQGTSHRWASFSYQVVSGVAFESTVIPPLSLEPGLGSLEEIELRFGKYDGHTRHFNPCTLVDSISSAPNLCTVVIRDSFAPSSHFLSWPWAQITTLTLIGCHINDTASFHDILQQARSLHTLDFDANMRREISPMTLPTVRRFGIGIGRYCDLFTVPRLEHLQVAIAISTNDRLISGIHRMVQRSNVSLKGITIREVNLGDVTVERFLRVVGSEVKELIIEGMVFDHLFHCIASEPHDFLPNLEILKIRSEDPTRSSRGFLGWPNIPCELSPPLEAVVSAARSEEKLKTLELELLRDPSESSCGISDDSAVRGQIEDLERNGISVHIKHLDIPRELKGLALDRLGKLLESTVGLFSNTALGLHENMPVVDNLFRIVEKYIQEGRMSRETVARTPMLRAAMTTYAYRNTGAPRDSEFNTRERAKVLMRRLNEIAR</sequence>
<dbReference type="Proteomes" id="UP001465976">
    <property type="component" value="Unassembled WGS sequence"/>
</dbReference>
<dbReference type="SUPFAM" id="SSF52047">
    <property type="entry name" value="RNI-like"/>
    <property type="match status" value="1"/>
</dbReference>
<keyword evidence="2" id="KW-1185">Reference proteome</keyword>
<gene>
    <name evidence="1" type="ORF">V5O48_017794</name>
</gene>
<dbReference type="EMBL" id="JBAHYK010002897">
    <property type="protein sequence ID" value="KAL0564258.1"/>
    <property type="molecule type" value="Genomic_DNA"/>
</dbReference>
<evidence type="ECO:0000313" key="2">
    <source>
        <dbReference type="Proteomes" id="UP001465976"/>
    </source>
</evidence>
<accession>A0ABR3EN05</accession>
<comment type="caution">
    <text evidence="1">The sequence shown here is derived from an EMBL/GenBank/DDBJ whole genome shotgun (WGS) entry which is preliminary data.</text>
</comment>
<protein>
    <submittedName>
        <fullName evidence="1">Uncharacterized protein</fullName>
    </submittedName>
</protein>
<name>A0ABR3EN05_9AGAR</name>
<reference evidence="1 2" key="1">
    <citation type="submission" date="2024-02" db="EMBL/GenBank/DDBJ databases">
        <title>A draft genome for the cacao thread blight pathogen Marasmius crinis-equi.</title>
        <authorList>
            <person name="Cohen S.P."/>
            <person name="Baruah I.K."/>
            <person name="Amoako-Attah I."/>
            <person name="Bukari Y."/>
            <person name="Meinhardt L.W."/>
            <person name="Bailey B.A."/>
        </authorList>
    </citation>
    <scope>NUCLEOTIDE SEQUENCE [LARGE SCALE GENOMIC DNA]</scope>
    <source>
        <strain evidence="1 2">GH-76</strain>
    </source>
</reference>
<proteinExistence type="predicted"/>
<evidence type="ECO:0000313" key="1">
    <source>
        <dbReference type="EMBL" id="KAL0564258.1"/>
    </source>
</evidence>